<reference evidence="1" key="1">
    <citation type="submission" date="2022-03" db="EMBL/GenBank/DDBJ databases">
        <authorList>
            <person name="Lindestad O."/>
        </authorList>
    </citation>
    <scope>NUCLEOTIDE SEQUENCE</scope>
</reference>
<comment type="caution">
    <text evidence="1">The sequence shown here is derived from an EMBL/GenBank/DDBJ whole genome shotgun (WGS) entry which is preliminary data.</text>
</comment>
<dbReference type="EMBL" id="CAKXAJ010025773">
    <property type="protein sequence ID" value="CAH2243789.1"/>
    <property type="molecule type" value="Genomic_DNA"/>
</dbReference>
<dbReference type="Proteomes" id="UP000838756">
    <property type="component" value="Unassembled WGS sequence"/>
</dbReference>
<evidence type="ECO:0000313" key="2">
    <source>
        <dbReference type="Proteomes" id="UP000838756"/>
    </source>
</evidence>
<protein>
    <submittedName>
        <fullName evidence="1">Jg12703 protein</fullName>
    </submittedName>
</protein>
<gene>
    <name evidence="1" type="primary">jg12703</name>
    <name evidence="1" type="ORF">PAEG_LOCUS19873</name>
</gene>
<name>A0A8S4S2L0_9NEOP</name>
<dbReference type="AlphaFoldDB" id="A0A8S4S2L0"/>
<organism evidence="1 2">
    <name type="scientific">Pararge aegeria aegeria</name>
    <dbReference type="NCBI Taxonomy" id="348720"/>
    <lineage>
        <taxon>Eukaryota</taxon>
        <taxon>Metazoa</taxon>
        <taxon>Ecdysozoa</taxon>
        <taxon>Arthropoda</taxon>
        <taxon>Hexapoda</taxon>
        <taxon>Insecta</taxon>
        <taxon>Pterygota</taxon>
        <taxon>Neoptera</taxon>
        <taxon>Endopterygota</taxon>
        <taxon>Lepidoptera</taxon>
        <taxon>Glossata</taxon>
        <taxon>Ditrysia</taxon>
        <taxon>Papilionoidea</taxon>
        <taxon>Nymphalidae</taxon>
        <taxon>Satyrinae</taxon>
        <taxon>Satyrini</taxon>
        <taxon>Parargina</taxon>
        <taxon>Pararge</taxon>
    </lineage>
</organism>
<keyword evidence="2" id="KW-1185">Reference proteome</keyword>
<evidence type="ECO:0000313" key="1">
    <source>
        <dbReference type="EMBL" id="CAH2243789.1"/>
    </source>
</evidence>
<sequence length="66" mass="7428">MPEEFVVLKLVQLILSHQSTPNLCAYLKGKSIPAEIDNFRSLPEFAAEYIKFLNELSNSISLLVTC</sequence>
<proteinExistence type="predicted"/>
<accession>A0A8S4S2L0</accession>